<accession>A0A375IW42</accession>
<protein>
    <submittedName>
        <fullName evidence="2">Uncharacterized protein</fullName>
    </submittedName>
</protein>
<gene>
    <name evidence="2" type="ORF">CBM2634_A100240</name>
</gene>
<proteinExistence type="predicted"/>
<reference evidence="2 3" key="1">
    <citation type="submission" date="2018-01" db="EMBL/GenBank/DDBJ databases">
        <authorList>
            <person name="Gaut B.S."/>
            <person name="Morton B.R."/>
            <person name="Clegg M.T."/>
            <person name="Duvall M.R."/>
        </authorList>
    </citation>
    <scope>NUCLEOTIDE SEQUENCE [LARGE SCALE GENOMIC DNA]</scope>
    <source>
        <strain evidence="2">Cupriavidus taiwanensis cmp 52</strain>
    </source>
</reference>
<evidence type="ECO:0000313" key="3">
    <source>
        <dbReference type="Proteomes" id="UP000256805"/>
    </source>
</evidence>
<sequence length="117" mass="12881">MRGVRENGESVSPSRSAPARRRSAGAPWTGSAAAALPRCRLATQNKKTRRGGFVCGDGVTDVHLCGWLRGQDLNLRPSGYEPDELPTAPPRVRRRKDYMASGCAMQHLFNKICRRCV</sequence>
<evidence type="ECO:0000256" key="1">
    <source>
        <dbReference type="SAM" id="MobiDB-lite"/>
    </source>
</evidence>
<dbReference type="EMBL" id="OVTA01000002">
    <property type="protein sequence ID" value="SPR96302.1"/>
    <property type="molecule type" value="Genomic_DNA"/>
</dbReference>
<evidence type="ECO:0000313" key="2">
    <source>
        <dbReference type="EMBL" id="SPR96302.1"/>
    </source>
</evidence>
<dbReference type="Proteomes" id="UP000256805">
    <property type="component" value="Unassembled WGS sequence"/>
</dbReference>
<feature type="region of interest" description="Disordered" evidence="1">
    <location>
        <begin position="1"/>
        <end position="32"/>
    </location>
</feature>
<dbReference type="AlphaFoldDB" id="A0A375IW42"/>
<organism evidence="2 3">
    <name type="scientific">Cupriavidus taiwanensis</name>
    <dbReference type="NCBI Taxonomy" id="164546"/>
    <lineage>
        <taxon>Bacteria</taxon>
        <taxon>Pseudomonadati</taxon>
        <taxon>Pseudomonadota</taxon>
        <taxon>Betaproteobacteria</taxon>
        <taxon>Burkholderiales</taxon>
        <taxon>Burkholderiaceae</taxon>
        <taxon>Cupriavidus</taxon>
    </lineage>
</organism>
<dbReference type="AntiFam" id="ANF00011">
    <property type="entry name" value="tRNA translation"/>
</dbReference>
<name>A0A375IW42_9BURK</name>